<evidence type="ECO:0000313" key="3">
    <source>
        <dbReference type="EMBL" id="STJ83501.1"/>
    </source>
</evidence>
<protein>
    <submittedName>
        <fullName evidence="3">Ubiquinone biosynthesis protein</fullName>
    </submittedName>
</protein>
<dbReference type="PANTHER" id="PTHR10566">
    <property type="entry name" value="CHAPERONE-ACTIVITY OF BC1 COMPLEX CABC1 -RELATED"/>
    <property type="match status" value="1"/>
</dbReference>
<dbReference type="InterPro" id="IPR050154">
    <property type="entry name" value="UbiB_kinase"/>
</dbReference>
<keyword evidence="3" id="KW-0830">Ubiquinone</keyword>
<gene>
    <name evidence="3" type="primary">ubiB_2</name>
    <name evidence="3" type="ORF">NCTC9117_06171</name>
</gene>
<dbReference type="EMBL" id="UGDC01000003">
    <property type="protein sequence ID" value="STJ83501.1"/>
    <property type="molecule type" value="Genomic_DNA"/>
</dbReference>
<sequence>MTPGEVRRLYFIIRTFLSYGLDELIPKMRITLPLRLWRYSLFWMPNRHKDKLLGERLRLALQELGPVWIKFGQMLSTRRDLFPPHIADQLALLQDKVAPFDGKLAKQQIEAAMGGLPVEAWFDDFEIKPLASASIAQVHTARLKSNGKEVVIKVIRPDICRSLKRI</sequence>
<comment type="similarity">
    <text evidence="1">Belongs to the protein kinase superfamily. ADCK protein kinase family.</text>
</comment>
<evidence type="ECO:0000256" key="1">
    <source>
        <dbReference type="ARBA" id="ARBA00009670"/>
    </source>
</evidence>
<dbReference type="Pfam" id="PF03109">
    <property type="entry name" value="ABC1"/>
    <property type="match status" value="1"/>
</dbReference>
<feature type="domain" description="ABC1 atypical kinase-like" evidence="2">
    <location>
        <begin position="93"/>
        <end position="163"/>
    </location>
</feature>
<dbReference type="InterPro" id="IPR011009">
    <property type="entry name" value="Kinase-like_dom_sf"/>
</dbReference>
<dbReference type="InterPro" id="IPR004147">
    <property type="entry name" value="ABC1_dom"/>
</dbReference>
<name>A0A376YIK7_ECOLX</name>
<organism evidence="3 4">
    <name type="scientific">Escherichia coli</name>
    <dbReference type="NCBI Taxonomy" id="562"/>
    <lineage>
        <taxon>Bacteria</taxon>
        <taxon>Pseudomonadati</taxon>
        <taxon>Pseudomonadota</taxon>
        <taxon>Gammaproteobacteria</taxon>
        <taxon>Enterobacterales</taxon>
        <taxon>Enterobacteriaceae</taxon>
        <taxon>Escherichia</taxon>
    </lineage>
</organism>
<reference evidence="3 4" key="1">
    <citation type="submission" date="2018-06" db="EMBL/GenBank/DDBJ databases">
        <authorList>
            <consortium name="Pathogen Informatics"/>
            <person name="Doyle S."/>
        </authorList>
    </citation>
    <scope>NUCLEOTIDE SEQUENCE [LARGE SCALE GENOMIC DNA]</scope>
    <source>
        <strain evidence="3 4">NCTC9117</strain>
    </source>
</reference>
<evidence type="ECO:0000313" key="4">
    <source>
        <dbReference type="Proteomes" id="UP000254785"/>
    </source>
</evidence>
<proteinExistence type="inferred from homology"/>
<dbReference type="PANTHER" id="PTHR10566:SF113">
    <property type="entry name" value="PROTEIN ACTIVITY OF BC1 COMPLEX KINASE 7, CHLOROPLASTIC"/>
    <property type="match status" value="1"/>
</dbReference>
<evidence type="ECO:0000259" key="2">
    <source>
        <dbReference type="Pfam" id="PF03109"/>
    </source>
</evidence>
<accession>A0A376YIK7</accession>
<dbReference type="SUPFAM" id="SSF56112">
    <property type="entry name" value="Protein kinase-like (PK-like)"/>
    <property type="match status" value="1"/>
</dbReference>
<dbReference type="Proteomes" id="UP000254785">
    <property type="component" value="Unassembled WGS sequence"/>
</dbReference>
<dbReference type="AlphaFoldDB" id="A0A376YIK7"/>